<feature type="domain" description="Tyrosine specific protein phosphatases" evidence="3">
    <location>
        <begin position="276"/>
        <end position="347"/>
    </location>
</feature>
<dbReference type="eggNOG" id="KOG0789">
    <property type="taxonomic scope" value="Eukaryota"/>
</dbReference>
<dbReference type="InterPro" id="IPR029021">
    <property type="entry name" value="Prot-tyrosine_phosphatase-like"/>
</dbReference>
<feature type="compositionally biased region" description="Basic residues" evidence="1">
    <location>
        <begin position="12"/>
        <end position="34"/>
    </location>
</feature>
<sequence>MKPAAVLDIFKKKTTRKERKRGNTKTEHSRKKNKDKGGKTIDEDLTMTVMAPPPAAPAAPPAPSAPQAPPTQQAAVQSHPVVGQWVQRALDFGVEKLRDEFRQMAKYTRPDMTQNAFNANCSANINETKNRYADVPCQDQNIVQLIKPPAPNDYIHANYVACPQIRFICTQGPLDHTVEDFWWMVVQQKVEEIIMLCKTIETGKYKCAQYWPLNPKEKREFRNGITVENMNGTVPLARDPDIHCTDLLVTNCGQSMKVRHLHWSEWPDRGVPPCKLTSMELLSTVRGSKLPVIVHCSAGIGRTGTIVAIEYILEKILENKSVPPMPELFKGLRDQRAYSIQTDLQYLYIHRVMLSYFLDKYRDRYSALLHPENAQKYEKFIKDYNLATGQ</sequence>
<organism evidence="6">
    <name type="scientific">Caenorhabditis remanei</name>
    <name type="common">Caenorhabditis vulgaris</name>
    <dbReference type="NCBI Taxonomy" id="31234"/>
    <lineage>
        <taxon>Eukaryota</taxon>
        <taxon>Metazoa</taxon>
        <taxon>Ecdysozoa</taxon>
        <taxon>Nematoda</taxon>
        <taxon>Chromadorea</taxon>
        <taxon>Rhabditida</taxon>
        <taxon>Rhabditina</taxon>
        <taxon>Rhabditomorpha</taxon>
        <taxon>Rhabditoidea</taxon>
        <taxon>Rhabditidae</taxon>
        <taxon>Peloderinae</taxon>
        <taxon>Caenorhabditis</taxon>
    </lineage>
</organism>
<dbReference type="SMART" id="SM00194">
    <property type="entry name" value="PTPc"/>
    <property type="match status" value="1"/>
</dbReference>
<dbReference type="InterPro" id="IPR000242">
    <property type="entry name" value="PTP_cat"/>
</dbReference>
<dbReference type="Pfam" id="PF00102">
    <property type="entry name" value="Y_phosphatase"/>
    <property type="match status" value="1"/>
</dbReference>
<dbReference type="InterPro" id="IPR016130">
    <property type="entry name" value="Tyr_Pase_AS"/>
</dbReference>
<gene>
    <name evidence="4" type="ORF">CRE_19574</name>
    <name evidence="5" type="ORF">CRE_24653</name>
</gene>
<dbReference type="InterPro" id="IPR003595">
    <property type="entry name" value="Tyr_Pase_cat"/>
</dbReference>
<protein>
    <submittedName>
        <fullName evidence="5">Uncharacterized protein</fullName>
    </submittedName>
</protein>
<dbReference type="HOGENOM" id="CLU_001645_9_4_1"/>
<evidence type="ECO:0000313" key="6">
    <source>
        <dbReference type="Proteomes" id="UP000008281"/>
    </source>
</evidence>
<dbReference type="PROSITE" id="PS50056">
    <property type="entry name" value="TYR_PHOSPHATASE_2"/>
    <property type="match status" value="1"/>
</dbReference>
<dbReference type="OMA" id="GIACESM"/>
<dbReference type="AlphaFoldDB" id="E3N3X3"/>
<dbReference type="PROSITE" id="PS00383">
    <property type="entry name" value="TYR_PHOSPHATASE_1"/>
    <property type="match status" value="1"/>
</dbReference>
<evidence type="ECO:0000313" key="5">
    <source>
        <dbReference type="EMBL" id="EFO85303.1"/>
    </source>
</evidence>
<dbReference type="FunCoup" id="E3N3X3">
    <property type="interactions" value="2538"/>
</dbReference>
<dbReference type="PANTHER" id="PTHR46163">
    <property type="entry name" value="TYROSINE-PROTEIN PHOSPHATASE-RELATED"/>
    <property type="match status" value="1"/>
</dbReference>
<dbReference type="CDD" id="cd00047">
    <property type="entry name" value="PTPc"/>
    <property type="match status" value="1"/>
</dbReference>
<keyword evidence="6" id="KW-1185">Reference proteome</keyword>
<dbReference type="SMART" id="SM00404">
    <property type="entry name" value="PTPc_motif"/>
    <property type="match status" value="1"/>
</dbReference>
<feature type="domain" description="Tyrosine-protein phosphatase" evidence="2">
    <location>
        <begin position="97"/>
        <end position="356"/>
    </location>
</feature>
<dbReference type="Gene3D" id="3.90.190.10">
    <property type="entry name" value="Protein tyrosine phosphatase superfamily"/>
    <property type="match status" value="1"/>
</dbReference>
<evidence type="ECO:0000259" key="3">
    <source>
        <dbReference type="PROSITE" id="PS50056"/>
    </source>
</evidence>
<evidence type="ECO:0000313" key="4">
    <source>
        <dbReference type="EMBL" id="EFO84516.1"/>
    </source>
</evidence>
<dbReference type="STRING" id="31234.E3N3X3"/>
<dbReference type="InterPro" id="IPR052782">
    <property type="entry name" value="Oocyte-zygote_transition_reg"/>
</dbReference>
<feature type="region of interest" description="Disordered" evidence="1">
    <location>
        <begin position="1"/>
        <end position="79"/>
    </location>
</feature>
<reference evidence="5" key="1">
    <citation type="submission" date="2007-07" db="EMBL/GenBank/DDBJ databases">
        <title>PCAP assembly of the Caenorhabditis remanei genome.</title>
        <authorList>
            <consortium name="The Caenorhabditis remanei Sequencing Consortium"/>
            <person name="Wilson R.K."/>
        </authorList>
    </citation>
    <scope>NUCLEOTIDE SEQUENCE [LARGE SCALE GENOMIC DNA]</scope>
    <source>
        <strain evidence="5">PB4641</strain>
    </source>
</reference>
<dbReference type="InterPro" id="IPR000387">
    <property type="entry name" value="Tyr_Pase_dom"/>
</dbReference>
<evidence type="ECO:0000259" key="2">
    <source>
        <dbReference type="PROSITE" id="PS50055"/>
    </source>
</evidence>
<dbReference type="SUPFAM" id="SSF52799">
    <property type="entry name" value="(Phosphotyrosine protein) phosphatases II"/>
    <property type="match status" value="1"/>
</dbReference>
<accession>E3N3X3</accession>
<feature type="compositionally biased region" description="Pro residues" evidence="1">
    <location>
        <begin position="51"/>
        <end position="69"/>
    </location>
</feature>
<dbReference type="OrthoDB" id="8815311at2759"/>
<dbReference type="EMBL" id="DS268522">
    <property type="protein sequence ID" value="EFO85303.1"/>
    <property type="molecule type" value="Genomic_DNA"/>
</dbReference>
<evidence type="ECO:0000256" key="1">
    <source>
        <dbReference type="SAM" id="MobiDB-lite"/>
    </source>
</evidence>
<dbReference type="PROSITE" id="PS50055">
    <property type="entry name" value="TYR_PHOSPHATASE_PTP"/>
    <property type="match status" value="1"/>
</dbReference>
<proteinExistence type="predicted"/>
<dbReference type="EMBL" id="DS269515">
    <property type="protein sequence ID" value="EFO84516.1"/>
    <property type="molecule type" value="Genomic_DNA"/>
</dbReference>
<dbReference type="Proteomes" id="UP000008281">
    <property type="component" value="Unassembled WGS sequence"/>
</dbReference>
<name>E3N3X3_CAERE</name>
<dbReference type="PANTHER" id="PTHR46163:SF23">
    <property type="entry name" value="PROTEIN-TYROSINE PHOSPHATASE-RELATED"/>
    <property type="match status" value="1"/>
</dbReference>
<dbReference type="GO" id="GO:0004725">
    <property type="term" value="F:protein tyrosine phosphatase activity"/>
    <property type="evidence" value="ECO:0007669"/>
    <property type="project" value="InterPro"/>
</dbReference>
<dbReference type="PRINTS" id="PR00700">
    <property type="entry name" value="PRTYPHPHTASE"/>
</dbReference>